<organism evidence="1 2">
    <name type="scientific">Solitalea longa</name>
    <dbReference type="NCBI Taxonomy" id="2079460"/>
    <lineage>
        <taxon>Bacteria</taxon>
        <taxon>Pseudomonadati</taxon>
        <taxon>Bacteroidota</taxon>
        <taxon>Sphingobacteriia</taxon>
        <taxon>Sphingobacteriales</taxon>
        <taxon>Sphingobacteriaceae</taxon>
        <taxon>Solitalea</taxon>
    </lineage>
</organism>
<dbReference type="RefSeq" id="WP_103787523.1">
    <property type="nucleotide sequence ID" value="NZ_PQVF01000002.1"/>
</dbReference>
<reference evidence="1 2" key="1">
    <citation type="submission" date="2018-01" db="EMBL/GenBank/DDBJ databases">
        <authorList>
            <person name="Gaut B.S."/>
            <person name="Morton B.R."/>
            <person name="Clegg M.T."/>
            <person name="Duvall M.R."/>
        </authorList>
    </citation>
    <scope>NUCLEOTIDE SEQUENCE [LARGE SCALE GENOMIC DNA]</scope>
    <source>
        <strain evidence="1 2">HR-AV</strain>
    </source>
</reference>
<dbReference type="Proteomes" id="UP000236893">
    <property type="component" value="Unassembled WGS sequence"/>
</dbReference>
<gene>
    <name evidence="1" type="ORF">C3K47_02530</name>
</gene>
<comment type="caution">
    <text evidence="1">The sequence shown here is derived from an EMBL/GenBank/DDBJ whole genome shotgun (WGS) entry which is preliminary data.</text>
</comment>
<dbReference type="InterPro" id="IPR012349">
    <property type="entry name" value="Split_barrel_FMN-bd"/>
</dbReference>
<dbReference type="GO" id="GO:0008233">
    <property type="term" value="F:peptidase activity"/>
    <property type="evidence" value="ECO:0007669"/>
    <property type="project" value="UniProtKB-KW"/>
</dbReference>
<dbReference type="PIRSF" id="PIRSF010372">
    <property type="entry name" value="PaiB"/>
    <property type="match status" value="1"/>
</dbReference>
<protein>
    <submittedName>
        <fullName evidence="1">Protease</fullName>
    </submittedName>
</protein>
<dbReference type="Pfam" id="PF04299">
    <property type="entry name" value="FMN_bind_2"/>
    <property type="match status" value="1"/>
</dbReference>
<keyword evidence="1" id="KW-0645">Protease</keyword>
<name>A0A2S5A868_9SPHI</name>
<proteinExistence type="predicted"/>
<evidence type="ECO:0000313" key="1">
    <source>
        <dbReference type="EMBL" id="POY38293.1"/>
    </source>
</evidence>
<dbReference type="Gene3D" id="2.30.110.10">
    <property type="entry name" value="Electron Transport, Fmn-binding Protein, Chain A"/>
    <property type="match status" value="1"/>
</dbReference>
<dbReference type="PANTHER" id="PTHR35802">
    <property type="entry name" value="PROTEASE SYNTHASE AND SPORULATION PROTEIN PAI 2"/>
    <property type="match status" value="1"/>
</dbReference>
<evidence type="ECO:0000313" key="2">
    <source>
        <dbReference type="Proteomes" id="UP000236893"/>
    </source>
</evidence>
<dbReference type="OrthoDB" id="9794948at2"/>
<dbReference type="InterPro" id="IPR007396">
    <property type="entry name" value="TR_PAI2-type"/>
</dbReference>
<dbReference type="EMBL" id="PQVF01000002">
    <property type="protein sequence ID" value="POY38293.1"/>
    <property type="molecule type" value="Genomic_DNA"/>
</dbReference>
<accession>A0A2S5A868</accession>
<dbReference type="AlphaFoldDB" id="A0A2S5A868"/>
<keyword evidence="1" id="KW-0378">Hydrolase</keyword>
<dbReference type="GO" id="GO:0006508">
    <property type="term" value="P:proteolysis"/>
    <property type="evidence" value="ECO:0007669"/>
    <property type="project" value="UniProtKB-KW"/>
</dbReference>
<keyword evidence="2" id="KW-1185">Reference proteome</keyword>
<dbReference type="SUPFAM" id="SSF50475">
    <property type="entry name" value="FMN-binding split barrel"/>
    <property type="match status" value="1"/>
</dbReference>
<sequence length="207" mass="24195">MYSPKNYRNDNTEEIYEFVRQNSFGIMVSQVDNRPWATHIPLYLNVDDKGKTTLSGHISKVNPQWKEFNAEEEVLVIFQGAHTYISPSWYDHENVPTWNYLAVHVYGTVKLIEGDELYDSLSKLVDKYEVNSQNPVSVHSMSQEMVRKEMKGIIGFEIEIKEIQATYKLSQNRNKHNHSLIIDQLEKKSDENACQIAQEMRKRVPEK</sequence>
<dbReference type="PANTHER" id="PTHR35802:SF1">
    <property type="entry name" value="PROTEASE SYNTHASE AND SPORULATION PROTEIN PAI 2"/>
    <property type="match status" value="1"/>
</dbReference>